<evidence type="ECO:0000256" key="2">
    <source>
        <dbReference type="ARBA" id="ARBA00023285"/>
    </source>
</evidence>
<dbReference type="InterPro" id="IPR036594">
    <property type="entry name" value="Meth_synthase_dom"/>
</dbReference>
<dbReference type="Gene3D" id="1.10.1240.10">
    <property type="entry name" value="Methionine synthase domain"/>
    <property type="match status" value="1"/>
</dbReference>
<feature type="domain" description="B12-binding" evidence="3">
    <location>
        <begin position="96"/>
        <end position="222"/>
    </location>
</feature>
<dbReference type="InterPro" id="IPR036724">
    <property type="entry name" value="Cobalamin-bd_sf"/>
</dbReference>
<dbReference type="PROSITE" id="PS51332">
    <property type="entry name" value="B12_BINDING"/>
    <property type="match status" value="1"/>
</dbReference>
<dbReference type="STRING" id="403935.SAMN05216481_102353"/>
<evidence type="ECO:0000256" key="1">
    <source>
        <dbReference type="ARBA" id="ARBA00022723"/>
    </source>
</evidence>
<reference evidence="4 5" key="1">
    <citation type="submission" date="2016-10" db="EMBL/GenBank/DDBJ databases">
        <authorList>
            <person name="de Groot N.N."/>
        </authorList>
    </citation>
    <scope>NUCLEOTIDE SEQUENCE [LARGE SCALE GENOMIC DNA]</scope>
    <source>
        <strain evidence="4 5">CGMCC 4.3519</strain>
    </source>
</reference>
<dbReference type="GO" id="GO:0050667">
    <property type="term" value="P:homocysteine metabolic process"/>
    <property type="evidence" value="ECO:0007669"/>
    <property type="project" value="TreeGrafter"/>
</dbReference>
<dbReference type="PANTHER" id="PTHR45833">
    <property type="entry name" value="METHIONINE SYNTHASE"/>
    <property type="match status" value="1"/>
</dbReference>
<dbReference type="InterPro" id="IPR050554">
    <property type="entry name" value="Met_Synthase/Corrinoid"/>
</dbReference>
<evidence type="ECO:0000313" key="4">
    <source>
        <dbReference type="EMBL" id="SEP87495.1"/>
    </source>
</evidence>
<dbReference type="GO" id="GO:0008705">
    <property type="term" value="F:methionine synthase activity"/>
    <property type="evidence" value="ECO:0007669"/>
    <property type="project" value="TreeGrafter"/>
</dbReference>
<dbReference type="RefSeq" id="WP_093656393.1">
    <property type="nucleotide sequence ID" value="NZ_FOET01000002.1"/>
</dbReference>
<dbReference type="GO" id="GO:0031419">
    <property type="term" value="F:cobalamin binding"/>
    <property type="evidence" value="ECO:0007669"/>
    <property type="project" value="InterPro"/>
</dbReference>
<protein>
    <submittedName>
        <fullName evidence="4">Methanogenic corrinoid protein MtbC1</fullName>
    </submittedName>
</protein>
<dbReference type="SUPFAM" id="SSF52242">
    <property type="entry name" value="Cobalamin (vitamin B12)-binding domain"/>
    <property type="match status" value="1"/>
</dbReference>
<keyword evidence="2" id="KW-0170">Cobalt</keyword>
<dbReference type="InterPro" id="IPR003759">
    <property type="entry name" value="Cbl-bd_cap"/>
</dbReference>
<dbReference type="InterPro" id="IPR006158">
    <property type="entry name" value="Cobalamin-bd"/>
</dbReference>
<evidence type="ECO:0000259" key="3">
    <source>
        <dbReference type="PROSITE" id="PS51332"/>
    </source>
</evidence>
<dbReference type="Gene3D" id="3.40.50.280">
    <property type="entry name" value="Cobalamin-binding domain"/>
    <property type="match status" value="1"/>
</dbReference>
<dbReference type="Pfam" id="PF02607">
    <property type="entry name" value="B12-binding_2"/>
    <property type="match status" value="1"/>
</dbReference>
<organism evidence="4 5">
    <name type="scientific">Streptomyces radiopugnans</name>
    <dbReference type="NCBI Taxonomy" id="403935"/>
    <lineage>
        <taxon>Bacteria</taxon>
        <taxon>Bacillati</taxon>
        <taxon>Actinomycetota</taxon>
        <taxon>Actinomycetes</taxon>
        <taxon>Kitasatosporales</taxon>
        <taxon>Streptomycetaceae</taxon>
        <taxon>Streptomyces</taxon>
    </lineage>
</organism>
<dbReference type="Pfam" id="PF02310">
    <property type="entry name" value="B12-binding"/>
    <property type="match status" value="1"/>
</dbReference>
<evidence type="ECO:0000313" key="5">
    <source>
        <dbReference type="Proteomes" id="UP000199055"/>
    </source>
</evidence>
<dbReference type="AlphaFoldDB" id="A0A1H9BF35"/>
<dbReference type="EMBL" id="FOET01000002">
    <property type="protein sequence ID" value="SEP87495.1"/>
    <property type="molecule type" value="Genomic_DNA"/>
</dbReference>
<keyword evidence="1" id="KW-0479">Metal-binding</keyword>
<sequence length="366" mass="38618">MSPGAEPLGSRAESFWAALENADEHSAVAQVNEALDRGFAPEDVLLEVIAPAQRRVGVRWAENRLTVAQEHAATAVSDRAVTAVAAHPAARVPARLGRVTVACADGEWHTLPARLVAEVLRLRGWHVDFLGAHVSTRHLVSHLHSTGPDAVALSCSLPVRLPVAHAAVTACRAAGVPVLAGGAGFGPGGRYARLLGADAWAGSARGAAERLAAGIAPPSALPPTAEEALPHLADREHALVEEASRRLVDEVMAVLPERFPRSRECTGRQREYTVEDLHRVVEYLVAALYVDDPGLFEGFTVWTGRIMAARNLPVQALSAVLETMAGTFRELPRASAYIAAARAALGRELHSPSTESTPGRGNGSAG</sequence>
<dbReference type="PANTHER" id="PTHR45833:SF1">
    <property type="entry name" value="METHIONINE SYNTHASE"/>
    <property type="match status" value="1"/>
</dbReference>
<proteinExistence type="predicted"/>
<gene>
    <name evidence="4" type="ORF">SAMN05216481_102353</name>
</gene>
<accession>A0A1H9BF35</accession>
<keyword evidence="5" id="KW-1185">Reference proteome</keyword>
<dbReference type="GO" id="GO:0046872">
    <property type="term" value="F:metal ion binding"/>
    <property type="evidence" value="ECO:0007669"/>
    <property type="project" value="UniProtKB-KW"/>
</dbReference>
<dbReference type="GO" id="GO:0046653">
    <property type="term" value="P:tetrahydrofolate metabolic process"/>
    <property type="evidence" value="ECO:0007669"/>
    <property type="project" value="TreeGrafter"/>
</dbReference>
<name>A0A1H9BF35_9ACTN</name>
<dbReference type="Proteomes" id="UP000199055">
    <property type="component" value="Unassembled WGS sequence"/>
</dbReference>
<dbReference type="GO" id="GO:0005829">
    <property type="term" value="C:cytosol"/>
    <property type="evidence" value="ECO:0007669"/>
    <property type="project" value="TreeGrafter"/>
</dbReference>